<evidence type="ECO:0000256" key="3">
    <source>
        <dbReference type="ARBA" id="ARBA00022448"/>
    </source>
</evidence>
<keyword evidence="4" id="KW-0963">Cytoplasm</keyword>
<feature type="compositionally biased region" description="Low complexity" evidence="5">
    <location>
        <begin position="363"/>
        <end position="376"/>
    </location>
</feature>
<dbReference type="WBParaSite" id="PSAMB.scaffold318size56924.g4585.t1">
    <property type="protein sequence ID" value="PSAMB.scaffold318size56924.g4585.t1"/>
    <property type="gene ID" value="PSAMB.scaffold318size56924.g4585"/>
</dbReference>
<dbReference type="InterPro" id="IPR011990">
    <property type="entry name" value="TPR-like_helical_dom_sf"/>
</dbReference>
<dbReference type="GO" id="GO:0045048">
    <property type="term" value="P:protein insertion into ER membrane"/>
    <property type="evidence" value="ECO:0007669"/>
    <property type="project" value="InterPro"/>
</dbReference>
<comment type="similarity">
    <text evidence="2">Belongs to the GET4 family.</text>
</comment>
<dbReference type="FunFam" id="1.25.40.10:FF:000060">
    <property type="entry name" value="Golgi to ER traffic protein 4 homolog"/>
    <property type="match status" value="1"/>
</dbReference>
<keyword evidence="3" id="KW-0813">Transport</keyword>
<dbReference type="PANTHER" id="PTHR12875">
    <property type="entry name" value="GOLGI TO ER TRAFFIC PROTEIN 4 HOMOLOG"/>
    <property type="match status" value="1"/>
</dbReference>
<dbReference type="Pfam" id="PF04190">
    <property type="entry name" value="GET4"/>
    <property type="match status" value="1"/>
</dbReference>
<evidence type="ECO:0000256" key="4">
    <source>
        <dbReference type="ARBA" id="ARBA00022490"/>
    </source>
</evidence>
<accession>A0A914W6R9</accession>
<evidence type="ECO:0000313" key="7">
    <source>
        <dbReference type="WBParaSite" id="PSAMB.scaffold318size56924.g4585.t1"/>
    </source>
</evidence>
<organism evidence="6 7">
    <name type="scientific">Plectus sambesii</name>
    <dbReference type="NCBI Taxonomy" id="2011161"/>
    <lineage>
        <taxon>Eukaryota</taxon>
        <taxon>Metazoa</taxon>
        <taxon>Ecdysozoa</taxon>
        <taxon>Nematoda</taxon>
        <taxon>Chromadorea</taxon>
        <taxon>Plectida</taxon>
        <taxon>Plectina</taxon>
        <taxon>Plectoidea</taxon>
        <taxon>Plectidae</taxon>
        <taxon>Plectus</taxon>
    </lineage>
</organism>
<dbReference type="Proteomes" id="UP000887566">
    <property type="component" value="Unplaced"/>
</dbReference>
<proteinExistence type="inferred from homology"/>
<evidence type="ECO:0000313" key="6">
    <source>
        <dbReference type="Proteomes" id="UP000887566"/>
    </source>
</evidence>
<evidence type="ECO:0000256" key="2">
    <source>
        <dbReference type="ARBA" id="ARBA00005351"/>
    </source>
</evidence>
<comment type="subcellular location">
    <subcellularLocation>
        <location evidence="1">Cytoplasm</location>
        <location evidence="1">Cytosol</location>
    </subcellularLocation>
</comment>
<evidence type="ECO:0000256" key="1">
    <source>
        <dbReference type="ARBA" id="ARBA00004514"/>
    </source>
</evidence>
<sequence length="384" mass="43357">MLHVSSSRKRPLQNNIEDLRAEGNVKMAKVSRLEKKLTLCLAEGDFYEAHQIYRTLYYRLADQHKYSELLELLYEGASKFIELNQPASGTDLAELYIEALQKSNTPVSSPILNQIESLFAKIPAELASEISTSGQKVDRRTKFLNNALKWSMDVSKKKEHRTRGHPDLHQRIAGVLWHEHNYEQSRNHFLLSDDGETFASFLIDFHLQCGLRGEVDLFVTQAVLQILCRKKTKTASACFFHYAEKHPGIQGEPPYKMPLLNFIWLLLMCLEVKKVTHFSTLVEQYQPSIRRDPTYTSYLDKIGQLYFGLPPPRQESQPMGGMFANLLKGLMGDTKKEAVESDSGESSDTGDNDTICSDGYETPSSEAAAPSAASSALLNDDELD</sequence>
<dbReference type="AlphaFoldDB" id="A0A914W6R9"/>
<dbReference type="PANTHER" id="PTHR12875:SF0">
    <property type="entry name" value="GOLGI TO ER TRAFFIC PROTEIN 4 HOMOLOG"/>
    <property type="match status" value="1"/>
</dbReference>
<evidence type="ECO:0000256" key="5">
    <source>
        <dbReference type="SAM" id="MobiDB-lite"/>
    </source>
</evidence>
<keyword evidence="6" id="KW-1185">Reference proteome</keyword>
<dbReference type="InterPro" id="IPR007317">
    <property type="entry name" value="GET4"/>
</dbReference>
<dbReference type="Gene3D" id="1.25.40.10">
    <property type="entry name" value="Tetratricopeptide repeat domain"/>
    <property type="match status" value="1"/>
</dbReference>
<feature type="compositionally biased region" description="Acidic residues" evidence="5">
    <location>
        <begin position="340"/>
        <end position="351"/>
    </location>
</feature>
<name>A0A914W6R9_9BILA</name>
<protein>
    <submittedName>
        <fullName evidence="7">Golgi to ER traffic protein 4 homolog</fullName>
    </submittedName>
</protein>
<feature type="region of interest" description="Disordered" evidence="5">
    <location>
        <begin position="335"/>
        <end position="384"/>
    </location>
</feature>
<reference evidence="7" key="1">
    <citation type="submission" date="2022-11" db="UniProtKB">
        <authorList>
            <consortium name="WormBaseParasite"/>
        </authorList>
    </citation>
    <scope>IDENTIFICATION</scope>
</reference>
<dbReference type="GO" id="GO:0071818">
    <property type="term" value="C:BAT3 complex"/>
    <property type="evidence" value="ECO:0007669"/>
    <property type="project" value="TreeGrafter"/>
</dbReference>